<evidence type="ECO:0000256" key="11">
    <source>
        <dbReference type="ARBA" id="ARBA00022833"/>
    </source>
</evidence>
<evidence type="ECO:0000256" key="16">
    <source>
        <dbReference type="ARBA" id="ARBA00023180"/>
    </source>
</evidence>
<evidence type="ECO:0000256" key="2">
    <source>
        <dbReference type="ARBA" id="ARBA00004609"/>
    </source>
</evidence>
<evidence type="ECO:0000256" key="12">
    <source>
        <dbReference type="ARBA" id="ARBA00022963"/>
    </source>
</evidence>
<dbReference type="InterPro" id="IPR017850">
    <property type="entry name" value="Alkaline_phosphatase_core_sf"/>
</dbReference>
<evidence type="ECO:0000256" key="10">
    <source>
        <dbReference type="ARBA" id="ARBA00022801"/>
    </source>
</evidence>
<protein>
    <recommendedName>
        <fullName evidence="4">glycerophosphocholine cholinephosphodiesterase</fullName>
        <ecNumber evidence="4">3.1.4.38</ecNumber>
    </recommendedName>
    <alternativeName>
        <fullName evidence="19">Choline-specific glycerophosphodiester phosphodiesterase</fullName>
    </alternativeName>
    <alternativeName>
        <fullName evidence="18">Ectonucleotide pyrophosphatase/phosphodiesterase family member 6</fullName>
    </alternativeName>
</protein>
<dbReference type="GO" id="GO:0005886">
    <property type="term" value="C:plasma membrane"/>
    <property type="evidence" value="ECO:0007669"/>
    <property type="project" value="UniProtKB-SubCell"/>
</dbReference>
<comment type="catalytic activity">
    <reaction evidence="26">
        <text>1-tetradecanoyl-sn-glycero-3-phosphocholine + H2O = 1-tetradecanoyl-sn-glycerol + phosphocholine + H(+)</text>
        <dbReference type="Rhea" id="RHEA:40999"/>
        <dbReference type="ChEBI" id="CHEBI:15377"/>
        <dbReference type="ChEBI" id="CHEBI:15378"/>
        <dbReference type="ChEBI" id="CHEBI:64489"/>
        <dbReference type="ChEBI" id="CHEBI:75536"/>
        <dbReference type="ChEBI" id="CHEBI:295975"/>
    </reaction>
    <physiologicalReaction direction="left-to-right" evidence="26">
        <dbReference type="Rhea" id="RHEA:41000"/>
    </physiologicalReaction>
</comment>
<evidence type="ECO:0000256" key="8">
    <source>
        <dbReference type="ARBA" id="ARBA00022723"/>
    </source>
</evidence>
<evidence type="ECO:0000256" key="21">
    <source>
        <dbReference type="ARBA" id="ARBA00047290"/>
    </source>
</evidence>
<comment type="catalytic activity">
    <reaction evidence="31">
        <text>1-(5Z,8Z,11Z,14Z-eicosatetraenoyl)-sn-glycero-3-phosphocholine + H2O = 1-(5Z,8Z,11Z,14Z-eicosatetraenoyl)-sn-glycerol + phosphocholine + H(+)</text>
        <dbReference type="Rhea" id="RHEA:41003"/>
        <dbReference type="ChEBI" id="CHEBI:15377"/>
        <dbReference type="ChEBI" id="CHEBI:15378"/>
        <dbReference type="ChEBI" id="CHEBI:34071"/>
        <dbReference type="ChEBI" id="CHEBI:74344"/>
        <dbReference type="ChEBI" id="CHEBI:295975"/>
    </reaction>
    <physiologicalReaction direction="left-to-right" evidence="31">
        <dbReference type="Rhea" id="RHEA:41004"/>
    </physiologicalReaction>
</comment>
<comment type="catalytic activity">
    <reaction evidence="24">
        <text>a 1-O-alkyl-sn-glycero-3-phosphocholine + H2O = a 1-O-alkyl-sn-glycerol + phosphocholine + H(+)</text>
        <dbReference type="Rhea" id="RHEA:36083"/>
        <dbReference type="ChEBI" id="CHEBI:15377"/>
        <dbReference type="ChEBI" id="CHEBI:15378"/>
        <dbReference type="ChEBI" id="CHEBI:15850"/>
        <dbReference type="ChEBI" id="CHEBI:30909"/>
        <dbReference type="ChEBI" id="CHEBI:295975"/>
    </reaction>
    <physiologicalReaction direction="left-to-right" evidence="24">
        <dbReference type="Rhea" id="RHEA:36084"/>
    </physiologicalReaction>
</comment>
<organism evidence="33 34">
    <name type="scientific">Patella caerulea</name>
    <name type="common">Rayed Mediterranean limpet</name>
    <dbReference type="NCBI Taxonomy" id="87958"/>
    <lineage>
        <taxon>Eukaryota</taxon>
        <taxon>Metazoa</taxon>
        <taxon>Spiralia</taxon>
        <taxon>Lophotrochozoa</taxon>
        <taxon>Mollusca</taxon>
        <taxon>Gastropoda</taxon>
        <taxon>Patellogastropoda</taxon>
        <taxon>Patelloidea</taxon>
        <taxon>Patellidae</taxon>
        <taxon>Patella</taxon>
    </lineage>
</organism>
<dbReference type="Gene3D" id="3.30.1360.180">
    <property type="match status" value="1"/>
</dbReference>
<dbReference type="SUPFAM" id="SSF53649">
    <property type="entry name" value="Alkaline phosphatase-like"/>
    <property type="match status" value="1"/>
</dbReference>
<comment type="catalytic activity">
    <reaction evidence="25">
        <text>a 1-acyl-sn-glycero-3-phosphocholine + H2O = a 1-acyl-sn-glycerol + phosphocholine + H(+)</text>
        <dbReference type="Rhea" id="RHEA:44720"/>
        <dbReference type="ChEBI" id="CHEBI:15377"/>
        <dbReference type="ChEBI" id="CHEBI:15378"/>
        <dbReference type="ChEBI" id="CHEBI:58168"/>
        <dbReference type="ChEBI" id="CHEBI:64683"/>
        <dbReference type="ChEBI" id="CHEBI:295975"/>
    </reaction>
    <physiologicalReaction direction="left-to-right" evidence="25">
        <dbReference type="Rhea" id="RHEA:44721"/>
    </physiologicalReaction>
</comment>
<evidence type="ECO:0000256" key="22">
    <source>
        <dbReference type="ARBA" id="ARBA00047322"/>
    </source>
</evidence>
<comment type="catalytic activity">
    <reaction evidence="21">
        <text>1-dodecanoyl-sn-glycero-3-phosphocholine + H2O = 1-dodecanoyl-sn-glycerol + phosphocholine + H(+)</text>
        <dbReference type="Rhea" id="RHEA:41127"/>
        <dbReference type="ChEBI" id="CHEBI:15377"/>
        <dbReference type="ChEBI" id="CHEBI:15378"/>
        <dbReference type="ChEBI" id="CHEBI:74966"/>
        <dbReference type="ChEBI" id="CHEBI:75529"/>
        <dbReference type="ChEBI" id="CHEBI:295975"/>
    </reaction>
    <physiologicalReaction direction="left-to-right" evidence="21">
        <dbReference type="Rhea" id="RHEA:41128"/>
    </physiologicalReaction>
</comment>
<keyword evidence="15" id="KW-1015">Disulfide bond</keyword>
<evidence type="ECO:0000256" key="30">
    <source>
        <dbReference type="ARBA" id="ARBA00049092"/>
    </source>
</evidence>
<comment type="catalytic activity">
    <reaction evidence="28">
        <text>sphing-4-enine-phosphocholine + H2O = sphing-4-enine + phosphocholine + H(+)</text>
        <dbReference type="Rhea" id="RHEA:41095"/>
        <dbReference type="ChEBI" id="CHEBI:15377"/>
        <dbReference type="ChEBI" id="CHEBI:15378"/>
        <dbReference type="ChEBI" id="CHEBI:57756"/>
        <dbReference type="ChEBI" id="CHEBI:58906"/>
        <dbReference type="ChEBI" id="CHEBI:295975"/>
    </reaction>
    <physiologicalReaction direction="left-to-right" evidence="28">
        <dbReference type="Rhea" id="RHEA:41096"/>
    </physiologicalReaction>
</comment>
<dbReference type="CDD" id="cd16018">
    <property type="entry name" value="Enpp"/>
    <property type="match status" value="1"/>
</dbReference>
<gene>
    <name evidence="33" type="ORF">SNE40_010708</name>
</gene>
<dbReference type="EMBL" id="JAZGQO010000007">
    <property type="protein sequence ID" value="KAK6183180.1"/>
    <property type="molecule type" value="Genomic_DNA"/>
</dbReference>
<evidence type="ECO:0000256" key="15">
    <source>
        <dbReference type="ARBA" id="ARBA00023157"/>
    </source>
</evidence>
<evidence type="ECO:0000256" key="20">
    <source>
        <dbReference type="ARBA" id="ARBA00046203"/>
    </source>
</evidence>
<evidence type="ECO:0000313" key="33">
    <source>
        <dbReference type="EMBL" id="KAK6183180.1"/>
    </source>
</evidence>
<evidence type="ECO:0000256" key="13">
    <source>
        <dbReference type="ARBA" id="ARBA00023098"/>
    </source>
</evidence>
<evidence type="ECO:0000256" key="25">
    <source>
        <dbReference type="ARBA" id="ARBA00047600"/>
    </source>
</evidence>
<dbReference type="Proteomes" id="UP001347796">
    <property type="component" value="Unassembled WGS sequence"/>
</dbReference>
<dbReference type="EC" id="3.1.4.38" evidence="4"/>
<keyword evidence="34" id="KW-1185">Reference proteome</keyword>
<keyword evidence="12" id="KW-0442">Lipid degradation</keyword>
<comment type="caution">
    <text evidence="33">The sequence shown here is derived from an EMBL/GenBank/DDBJ whole genome shotgun (WGS) entry which is preliminary data.</text>
</comment>
<evidence type="ECO:0000256" key="5">
    <source>
        <dbReference type="ARBA" id="ARBA00022475"/>
    </source>
</evidence>
<evidence type="ECO:0000256" key="9">
    <source>
        <dbReference type="ARBA" id="ARBA00022729"/>
    </source>
</evidence>
<evidence type="ECO:0000256" key="29">
    <source>
        <dbReference type="ARBA" id="ARBA00048703"/>
    </source>
</evidence>
<comment type="function">
    <text evidence="20">Choline-specific glycerophosphodiesterase that hydrolyzes glycerophosphocholine (GPC) and lysophosphatidylcholine (LPC) and contributes to supplying choline to the cells. Has a preference for LPC with short (12:0 and 14:0) or polyunsaturated (18:2 and 20:4) fatty acids. In vitro, hydrolyzes only choline-containing lysophospholipids, such as sphingosylphosphorylcholine (SPC), platelet-activating factor (PAF) and lysoPAF, but not other lysophospholipids.</text>
</comment>
<dbReference type="Gene3D" id="3.40.720.10">
    <property type="entry name" value="Alkaline Phosphatase, subunit A"/>
    <property type="match status" value="1"/>
</dbReference>
<evidence type="ECO:0000256" key="23">
    <source>
        <dbReference type="ARBA" id="ARBA00047482"/>
    </source>
</evidence>
<keyword evidence="9 32" id="KW-0732">Signal</keyword>
<comment type="catalytic activity">
    <reaction evidence="22">
        <text>1-(9Z-octadecenoyl)-sn-glycero-3-phosphocholine + H2O = 1-(9Z-octadecenoyl)-sn-glycerol + phosphocholine + H(+)</text>
        <dbReference type="Rhea" id="RHEA:41091"/>
        <dbReference type="ChEBI" id="CHEBI:15377"/>
        <dbReference type="ChEBI" id="CHEBI:15378"/>
        <dbReference type="ChEBI" id="CHEBI:28610"/>
        <dbReference type="ChEBI" id="CHEBI:75757"/>
        <dbReference type="ChEBI" id="CHEBI:295975"/>
    </reaction>
    <physiologicalReaction direction="left-to-right" evidence="22">
        <dbReference type="Rhea" id="RHEA:41092"/>
    </physiologicalReaction>
</comment>
<dbReference type="Pfam" id="PF01663">
    <property type="entry name" value="Phosphodiest"/>
    <property type="match status" value="1"/>
</dbReference>
<evidence type="ECO:0000256" key="1">
    <source>
        <dbReference type="ARBA" id="ARBA00001947"/>
    </source>
</evidence>
<accession>A0AAN8Q5D0</accession>
<evidence type="ECO:0000256" key="28">
    <source>
        <dbReference type="ARBA" id="ARBA00048234"/>
    </source>
</evidence>
<evidence type="ECO:0000256" key="31">
    <source>
        <dbReference type="ARBA" id="ARBA00049320"/>
    </source>
</evidence>
<evidence type="ECO:0000256" key="7">
    <source>
        <dbReference type="ARBA" id="ARBA00022622"/>
    </source>
</evidence>
<evidence type="ECO:0000256" key="26">
    <source>
        <dbReference type="ARBA" id="ARBA00047779"/>
    </source>
</evidence>
<keyword evidence="13" id="KW-0443">Lipid metabolism</keyword>
<evidence type="ECO:0000256" key="27">
    <source>
        <dbReference type="ARBA" id="ARBA00048209"/>
    </source>
</evidence>
<evidence type="ECO:0000256" key="32">
    <source>
        <dbReference type="SAM" id="SignalP"/>
    </source>
</evidence>
<comment type="similarity">
    <text evidence="3">Belongs to the nucleotide pyrophosphatase/phosphodiesterase family.</text>
</comment>
<keyword evidence="14" id="KW-0472">Membrane</keyword>
<sequence length="438" mass="50281">MVILLYLQHLIIVVVASSLAISGVGGHKLMVFLLDGVRWDYLDRDSANLPGFKRIRERGVKSESLVPEFPSVSYPNHYSLMTGLHCESHGFVDNDMYDADTEKYYPPTSGKEEDKSFWFEEGEPVWITATKEGKSSYMYNWVGGDVEIHGKRPDYFRPYSPVKKLKYFRRDIDQGLESLVNGTADLVGIYHEGIDDMGHRYGPDSTEVYDWLKNVDAELDRLLTKMTDLGVENDINIMIFSDHGMTDVSLTRVINITSLLPMDKIDAVINGYGSRISIWPKEESRREIYKLLKNYDRHMTVYLKEDIPSRWYYTNNSRIAPLLLVADLGWYIDTPGFGFYEYDTGIMKGEHGFDPELKDMHGMFLAMGPNFVENYESESIRNIDLYQMMCKILDIEALPNNGTWFNVEHFFLSSGNTCTISLTTILLGLATLLSIYNY</sequence>
<evidence type="ECO:0000256" key="3">
    <source>
        <dbReference type="ARBA" id="ARBA00010594"/>
    </source>
</evidence>
<keyword evidence="17" id="KW-0449">Lipoprotein</keyword>
<comment type="catalytic activity">
    <reaction evidence="30">
        <text>1-(9Z,12Z)-octadecadienoyl-sn-glycero-3-phosphocholine + H2O = 1-(9Z,12Z-octadecadienoyl)-sn-glycerol + phosphocholine + H(+)</text>
        <dbReference type="Rhea" id="RHEA:41115"/>
        <dbReference type="ChEBI" id="CHEBI:15377"/>
        <dbReference type="ChEBI" id="CHEBI:15378"/>
        <dbReference type="ChEBI" id="CHEBI:28733"/>
        <dbReference type="ChEBI" id="CHEBI:75561"/>
        <dbReference type="ChEBI" id="CHEBI:295975"/>
    </reaction>
    <physiologicalReaction direction="left-to-right" evidence="30">
        <dbReference type="Rhea" id="RHEA:41116"/>
    </physiologicalReaction>
</comment>
<keyword evidence="5" id="KW-1003">Cell membrane</keyword>
<dbReference type="GO" id="GO:0016042">
    <property type="term" value="P:lipid catabolic process"/>
    <property type="evidence" value="ECO:0007669"/>
    <property type="project" value="UniProtKB-KW"/>
</dbReference>
<evidence type="ECO:0000256" key="18">
    <source>
        <dbReference type="ARBA" id="ARBA00031167"/>
    </source>
</evidence>
<comment type="catalytic activity">
    <reaction evidence="29">
        <text>sn-glycerol 3-phosphocholine + H2O = phosphocholine + glycerol + H(+)</text>
        <dbReference type="Rhea" id="RHEA:19545"/>
        <dbReference type="ChEBI" id="CHEBI:15377"/>
        <dbReference type="ChEBI" id="CHEBI:15378"/>
        <dbReference type="ChEBI" id="CHEBI:16870"/>
        <dbReference type="ChEBI" id="CHEBI:17754"/>
        <dbReference type="ChEBI" id="CHEBI:295975"/>
        <dbReference type="EC" id="3.1.4.38"/>
    </reaction>
    <physiologicalReaction direction="left-to-right" evidence="29">
        <dbReference type="Rhea" id="RHEA:19546"/>
    </physiologicalReaction>
</comment>
<dbReference type="PANTHER" id="PTHR10151">
    <property type="entry name" value="ECTONUCLEOTIDE PYROPHOSPHATASE/PHOSPHODIESTERASE"/>
    <property type="match status" value="1"/>
</dbReference>
<dbReference type="AlphaFoldDB" id="A0AAN8Q5D0"/>
<feature type="signal peptide" evidence="32">
    <location>
        <begin position="1"/>
        <end position="16"/>
    </location>
</feature>
<proteinExistence type="inferred from homology"/>
<keyword evidence="8" id="KW-0479">Metal-binding</keyword>
<comment type="cofactor">
    <cofactor evidence="1">
        <name>Zn(2+)</name>
        <dbReference type="ChEBI" id="CHEBI:29105"/>
    </cofactor>
</comment>
<feature type="chain" id="PRO_5042832953" description="glycerophosphocholine cholinephosphodiesterase" evidence="32">
    <location>
        <begin position="17"/>
        <end position="438"/>
    </location>
</feature>
<keyword evidence="11" id="KW-0862">Zinc</keyword>
<keyword evidence="7" id="KW-0336">GPI-anchor</keyword>
<name>A0AAN8Q5D0_PATCE</name>
<dbReference type="GO" id="GO:0047390">
    <property type="term" value="F:glycerophosphocholine cholinephosphodiesterase activity"/>
    <property type="evidence" value="ECO:0007669"/>
    <property type="project" value="UniProtKB-EC"/>
</dbReference>
<evidence type="ECO:0000256" key="14">
    <source>
        <dbReference type="ARBA" id="ARBA00023136"/>
    </source>
</evidence>
<evidence type="ECO:0000256" key="24">
    <source>
        <dbReference type="ARBA" id="ARBA00047494"/>
    </source>
</evidence>
<evidence type="ECO:0000313" key="34">
    <source>
        <dbReference type="Proteomes" id="UP001347796"/>
    </source>
</evidence>
<dbReference type="GO" id="GO:0046872">
    <property type="term" value="F:metal ion binding"/>
    <property type="evidence" value="ECO:0007669"/>
    <property type="project" value="UniProtKB-KW"/>
</dbReference>
<comment type="catalytic activity">
    <reaction evidence="23">
        <text>glycero-2-phosphocholine + H2O = phosphocholine + glycerol + H(+)</text>
        <dbReference type="Rhea" id="RHEA:61684"/>
        <dbReference type="ChEBI" id="CHEBI:15377"/>
        <dbReference type="ChEBI" id="CHEBI:15378"/>
        <dbReference type="ChEBI" id="CHEBI:17754"/>
        <dbReference type="ChEBI" id="CHEBI:144950"/>
        <dbReference type="ChEBI" id="CHEBI:295975"/>
    </reaction>
    <physiologicalReaction direction="left-to-right" evidence="23">
        <dbReference type="Rhea" id="RHEA:61685"/>
    </physiologicalReaction>
</comment>
<reference evidence="33 34" key="1">
    <citation type="submission" date="2024-01" db="EMBL/GenBank/DDBJ databases">
        <title>The genome of the rayed Mediterranean limpet Patella caerulea (Linnaeus, 1758).</title>
        <authorList>
            <person name="Anh-Thu Weber A."/>
            <person name="Halstead-Nussloch G."/>
        </authorList>
    </citation>
    <scope>NUCLEOTIDE SEQUENCE [LARGE SCALE GENOMIC DNA]</scope>
    <source>
        <strain evidence="33">AATW-2023a</strain>
        <tissue evidence="33">Whole specimen</tissue>
    </source>
</reference>
<evidence type="ECO:0000256" key="19">
    <source>
        <dbReference type="ARBA" id="ARBA00032556"/>
    </source>
</evidence>
<dbReference type="PANTHER" id="PTHR10151:SF66">
    <property type="entry name" value="GLYCEROPHOSPHOCHOLINE CHOLINEPHOSPHODIESTERASE ENPP6"/>
    <property type="match status" value="1"/>
</dbReference>
<dbReference type="InterPro" id="IPR002591">
    <property type="entry name" value="Phosphodiest/P_Trfase"/>
</dbReference>
<evidence type="ECO:0000256" key="4">
    <source>
        <dbReference type="ARBA" id="ARBA00012318"/>
    </source>
</evidence>
<comment type="subcellular location">
    <subcellularLocation>
        <location evidence="2">Cell membrane</location>
        <topology evidence="2">Lipid-anchor</topology>
        <topology evidence="2">GPI-anchor</topology>
    </subcellularLocation>
</comment>
<keyword evidence="6" id="KW-0597">Phosphoprotein</keyword>
<keyword evidence="16" id="KW-0325">Glycoprotein</keyword>
<evidence type="ECO:0000256" key="17">
    <source>
        <dbReference type="ARBA" id="ARBA00023288"/>
    </source>
</evidence>
<evidence type="ECO:0000256" key="6">
    <source>
        <dbReference type="ARBA" id="ARBA00022553"/>
    </source>
</evidence>
<comment type="catalytic activity">
    <reaction evidence="27">
        <text>1-hexadecanoyl-sn-glycero-3-phosphocholine + H2O = 1-hexadecanoyl-sn-glycerol + phosphocholine + H(+)</text>
        <dbReference type="Rhea" id="RHEA:41119"/>
        <dbReference type="ChEBI" id="CHEBI:15377"/>
        <dbReference type="ChEBI" id="CHEBI:15378"/>
        <dbReference type="ChEBI" id="CHEBI:72998"/>
        <dbReference type="ChEBI" id="CHEBI:75542"/>
        <dbReference type="ChEBI" id="CHEBI:295975"/>
    </reaction>
    <physiologicalReaction direction="left-to-right" evidence="27">
        <dbReference type="Rhea" id="RHEA:41120"/>
    </physiologicalReaction>
</comment>
<keyword evidence="10" id="KW-0378">Hydrolase</keyword>
<dbReference type="GO" id="GO:0098552">
    <property type="term" value="C:side of membrane"/>
    <property type="evidence" value="ECO:0007669"/>
    <property type="project" value="UniProtKB-KW"/>
</dbReference>